<evidence type="ECO:0000313" key="13">
    <source>
        <dbReference type="EMBL" id="CAE0114923.1"/>
    </source>
</evidence>
<evidence type="ECO:0000259" key="12">
    <source>
        <dbReference type="Pfam" id="PF16916"/>
    </source>
</evidence>
<dbReference type="SUPFAM" id="SSF161111">
    <property type="entry name" value="Cation efflux protein transmembrane domain-like"/>
    <property type="match status" value="1"/>
</dbReference>
<organism evidence="13">
    <name type="scientific">Haptolina ericina</name>
    <dbReference type="NCBI Taxonomy" id="156174"/>
    <lineage>
        <taxon>Eukaryota</taxon>
        <taxon>Haptista</taxon>
        <taxon>Haptophyta</taxon>
        <taxon>Prymnesiophyceae</taxon>
        <taxon>Prymnesiales</taxon>
        <taxon>Prymnesiaceae</taxon>
        <taxon>Haptolina</taxon>
    </lineage>
</organism>
<feature type="domain" description="Cation efflux protein transmembrane" evidence="11">
    <location>
        <begin position="1"/>
        <end position="323"/>
    </location>
</feature>
<name>A0A7S3ATN3_9EUKA</name>
<protein>
    <recommendedName>
        <fullName evidence="14">Cation efflux protein cytoplasmic domain-containing protein</fullName>
    </recommendedName>
</protein>
<keyword evidence="6 10" id="KW-1133">Transmembrane helix</keyword>
<feature type="compositionally biased region" description="Low complexity" evidence="9">
    <location>
        <begin position="136"/>
        <end position="146"/>
    </location>
</feature>
<evidence type="ECO:0000256" key="4">
    <source>
        <dbReference type="ARBA" id="ARBA00022692"/>
    </source>
</evidence>
<dbReference type="GO" id="GO:0005385">
    <property type="term" value="F:zinc ion transmembrane transporter activity"/>
    <property type="evidence" value="ECO:0007669"/>
    <property type="project" value="TreeGrafter"/>
</dbReference>
<evidence type="ECO:0000259" key="11">
    <source>
        <dbReference type="Pfam" id="PF01545"/>
    </source>
</evidence>
<evidence type="ECO:0000256" key="2">
    <source>
        <dbReference type="ARBA" id="ARBA00008873"/>
    </source>
</evidence>
<gene>
    <name evidence="13" type="ORF">HERI1096_LOCUS15608</name>
</gene>
<dbReference type="InterPro" id="IPR027469">
    <property type="entry name" value="Cation_efflux_TMD_sf"/>
</dbReference>
<feature type="region of interest" description="Disordered" evidence="9">
    <location>
        <begin position="103"/>
        <end position="166"/>
    </location>
</feature>
<dbReference type="InterPro" id="IPR050681">
    <property type="entry name" value="CDF/SLC30A"/>
</dbReference>
<evidence type="ECO:0000256" key="7">
    <source>
        <dbReference type="ARBA" id="ARBA00023065"/>
    </source>
</evidence>
<evidence type="ECO:0000256" key="3">
    <source>
        <dbReference type="ARBA" id="ARBA00022448"/>
    </source>
</evidence>
<feature type="compositionally biased region" description="Basic and acidic residues" evidence="9">
    <location>
        <begin position="147"/>
        <end position="165"/>
    </location>
</feature>
<dbReference type="NCBIfam" id="TIGR01297">
    <property type="entry name" value="CDF"/>
    <property type="match status" value="1"/>
</dbReference>
<dbReference type="Pfam" id="PF16916">
    <property type="entry name" value="ZT_dimer"/>
    <property type="match status" value="1"/>
</dbReference>
<keyword evidence="8 10" id="KW-0472">Membrane</keyword>
<evidence type="ECO:0000256" key="9">
    <source>
        <dbReference type="SAM" id="MobiDB-lite"/>
    </source>
</evidence>
<keyword evidence="4 10" id="KW-0812">Transmembrane</keyword>
<dbReference type="PANTHER" id="PTHR11562:SF17">
    <property type="entry name" value="RE54080P-RELATED"/>
    <property type="match status" value="1"/>
</dbReference>
<dbReference type="PANTHER" id="PTHR11562">
    <property type="entry name" value="CATION EFFLUX PROTEIN/ ZINC TRANSPORTER"/>
    <property type="match status" value="1"/>
</dbReference>
<keyword evidence="5" id="KW-0864">Zinc transport</keyword>
<accession>A0A7S3ATN3</accession>
<comment type="subcellular location">
    <subcellularLocation>
        <location evidence="1">Membrane</location>
        <topology evidence="1">Multi-pass membrane protein</topology>
    </subcellularLocation>
</comment>
<comment type="similarity">
    <text evidence="2">Belongs to the cation diffusion facilitator (CDF) transporter (TC 2.A.4) family. SLC30A subfamily.</text>
</comment>
<reference evidence="13" key="1">
    <citation type="submission" date="2021-01" db="EMBL/GenBank/DDBJ databases">
        <authorList>
            <person name="Corre E."/>
            <person name="Pelletier E."/>
            <person name="Niang G."/>
            <person name="Scheremetjew M."/>
            <person name="Finn R."/>
            <person name="Kale V."/>
            <person name="Holt S."/>
            <person name="Cochrane G."/>
            <person name="Meng A."/>
            <person name="Brown T."/>
            <person name="Cohen L."/>
        </authorList>
    </citation>
    <scope>NUCLEOTIDE SEQUENCE</scope>
    <source>
        <strain evidence="13">CCMP281</strain>
    </source>
</reference>
<evidence type="ECO:0008006" key="14">
    <source>
        <dbReference type="Google" id="ProtNLM"/>
    </source>
</evidence>
<dbReference type="Gene3D" id="1.20.1510.10">
    <property type="entry name" value="Cation efflux protein transmembrane domain"/>
    <property type="match status" value="2"/>
</dbReference>
<keyword evidence="7" id="KW-0406">Ion transport</keyword>
<sequence length="415" mass="45559">MTDAAHMLSDVAGFLVSVLALILSGREANAEYSFGYHRAEVLGAVASIFVVWLMTGILVWEAITRLITPEVVDGKVMFIVSSLGIVMNLVLMRVFGHNHSHGGLGDEHADHGHSHGHDHEHGHAPLKSYEPPVPLSSSTAGGSSAAHAHDHGHHEQQHGHAEHSHGGHIQVHPLFFDPTLFSCHWRQLNESRRQEGCCGHDHDDHDHDLDDHAHGHDDHAHGHDEECCANHGHVHGAEPTDGAHHEEDSLAVKAAMAHVIGDFLQSLGVCLSALLIWGFSDRWLDPNGISYWYRADPICTCLFSVLVLWTTANTVQEAVHVLMAGVPRGLNLPTVLEQLRAIPTVVDVHDLHIWTLVGNKRNMWAHLMVRPGADSTPVIHAAQQIAHAHSCKHTCFQVEDSATYDKSIEGIHCFH</sequence>
<evidence type="ECO:0000256" key="10">
    <source>
        <dbReference type="SAM" id="Phobius"/>
    </source>
</evidence>
<evidence type="ECO:0000256" key="5">
    <source>
        <dbReference type="ARBA" id="ARBA00022906"/>
    </source>
</evidence>
<keyword evidence="3" id="KW-0813">Transport</keyword>
<dbReference type="GO" id="GO:0005886">
    <property type="term" value="C:plasma membrane"/>
    <property type="evidence" value="ECO:0007669"/>
    <property type="project" value="TreeGrafter"/>
</dbReference>
<evidence type="ECO:0000256" key="8">
    <source>
        <dbReference type="ARBA" id="ARBA00023136"/>
    </source>
</evidence>
<feature type="compositionally biased region" description="Basic and acidic residues" evidence="9">
    <location>
        <begin position="104"/>
        <end position="123"/>
    </location>
</feature>
<dbReference type="InterPro" id="IPR058533">
    <property type="entry name" value="Cation_efflux_TM"/>
</dbReference>
<evidence type="ECO:0000256" key="1">
    <source>
        <dbReference type="ARBA" id="ARBA00004141"/>
    </source>
</evidence>
<dbReference type="AlphaFoldDB" id="A0A7S3ATN3"/>
<feature type="transmembrane region" description="Helical" evidence="10">
    <location>
        <begin position="44"/>
        <end position="64"/>
    </location>
</feature>
<dbReference type="InterPro" id="IPR002524">
    <property type="entry name" value="Cation_efflux"/>
</dbReference>
<evidence type="ECO:0000256" key="6">
    <source>
        <dbReference type="ARBA" id="ARBA00022989"/>
    </source>
</evidence>
<dbReference type="InterPro" id="IPR027470">
    <property type="entry name" value="Cation_efflux_CTD"/>
</dbReference>
<feature type="domain" description="Cation efflux protein cytoplasmic" evidence="12">
    <location>
        <begin position="330"/>
        <end position="384"/>
    </location>
</feature>
<proteinExistence type="inferred from homology"/>
<dbReference type="EMBL" id="HBHX01027937">
    <property type="protein sequence ID" value="CAE0114923.1"/>
    <property type="molecule type" value="Transcribed_RNA"/>
</dbReference>
<dbReference type="Pfam" id="PF01545">
    <property type="entry name" value="Cation_efflux"/>
    <property type="match status" value="1"/>
</dbReference>
<feature type="transmembrane region" description="Helical" evidence="10">
    <location>
        <begin position="76"/>
        <end position="95"/>
    </location>
</feature>
<keyword evidence="5" id="KW-0862">Zinc</keyword>